<proteinExistence type="predicted"/>
<protein>
    <submittedName>
        <fullName evidence="2">Uncharacterized protein</fullName>
    </submittedName>
</protein>
<feature type="compositionally biased region" description="Basic and acidic residues" evidence="1">
    <location>
        <begin position="69"/>
        <end position="84"/>
    </location>
</feature>
<evidence type="ECO:0000256" key="1">
    <source>
        <dbReference type="SAM" id="MobiDB-lite"/>
    </source>
</evidence>
<evidence type="ECO:0000313" key="2">
    <source>
        <dbReference type="EMBL" id="OJD34799.1"/>
    </source>
</evidence>
<gene>
    <name evidence="2" type="ORF">BKCO1_2000071</name>
</gene>
<reference evidence="2 3" key="1">
    <citation type="submission" date="2016-10" db="EMBL/GenBank/DDBJ databases">
        <title>Proteomics and genomics reveal pathogen-plant mechanisms compatible with a hemibiotrophic lifestyle of Diplodia corticola.</title>
        <authorList>
            <person name="Fernandes I."/>
            <person name="De Jonge R."/>
            <person name="Van De Peer Y."/>
            <person name="Devreese B."/>
            <person name="Alves A."/>
            <person name="Esteves A.C."/>
        </authorList>
    </citation>
    <scope>NUCLEOTIDE SEQUENCE [LARGE SCALE GENOMIC DNA]</scope>
    <source>
        <strain evidence="2 3">CBS 112549</strain>
    </source>
</reference>
<name>A0A1J9S2K5_9PEZI</name>
<accession>A0A1J9S2K5</accession>
<dbReference type="OrthoDB" id="3937380at2759"/>
<dbReference type="GeneID" id="31012513"/>
<dbReference type="AlphaFoldDB" id="A0A1J9S2K5"/>
<keyword evidence="3" id="KW-1185">Reference proteome</keyword>
<dbReference type="Proteomes" id="UP000183809">
    <property type="component" value="Unassembled WGS sequence"/>
</dbReference>
<comment type="caution">
    <text evidence="2">The sequence shown here is derived from an EMBL/GenBank/DDBJ whole genome shotgun (WGS) entry which is preliminary data.</text>
</comment>
<feature type="region of interest" description="Disordered" evidence="1">
    <location>
        <begin position="1"/>
        <end position="25"/>
    </location>
</feature>
<feature type="region of interest" description="Disordered" evidence="1">
    <location>
        <begin position="69"/>
        <end position="98"/>
    </location>
</feature>
<organism evidence="2 3">
    <name type="scientific">Diplodia corticola</name>
    <dbReference type="NCBI Taxonomy" id="236234"/>
    <lineage>
        <taxon>Eukaryota</taxon>
        <taxon>Fungi</taxon>
        <taxon>Dikarya</taxon>
        <taxon>Ascomycota</taxon>
        <taxon>Pezizomycotina</taxon>
        <taxon>Dothideomycetes</taxon>
        <taxon>Dothideomycetes incertae sedis</taxon>
        <taxon>Botryosphaeriales</taxon>
        <taxon>Botryosphaeriaceae</taxon>
        <taxon>Diplodia</taxon>
    </lineage>
</organism>
<sequence length="216" mass="23789">MTTAAGSWGETRRKETRMAPGAEDDIAVSTARGDIRGARYPHVLNHISIYTIPSIDEVLDLYHDFQSSSDHDLDLEPSHPDGCRSDPSLPRRAQHKGDNDSILASIARAYAGTNGPEVIGPGSQLYNTRNAYPSSSGDSESLTICRKDSWESAPSVTDSDDSVYLSTIFEEPEPPELGVDVDIVKPTFRTRRRRDILMARDCKIKGDRAGLSDKRI</sequence>
<evidence type="ECO:0000313" key="3">
    <source>
        <dbReference type="Proteomes" id="UP000183809"/>
    </source>
</evidence>
<dbReference type="RefSeq" id="XP_020131059.1">
    <property type="nucleotide sequence ID" value="XM_020272254.1"/>
</dbReference>
<dbReference type="EMBL" id="MNUE01000020">
    <property type="protein sequence ID" value="OJD34799.1"/>
    <property type="molecule type" value="Genomic_DNA"/>
</dbReference>